<dbReference type="OrthoDB" id="2333384at2759"/>
<reference evidence="1" key="1">
    <citation type="submission" date="2022-07" db="EMBL/GenBank/DDBJ databases">
        <title>Phylogenomic reconstructions and comparative analyses of Kickxellomycotina fungi.</title>
        <authorList>
            <person name="Reynolds N.K."/>
            <person name="Stajich J.E."/>
            <person name="Barry K."/>
            <person name="Grigoriev I.V."/>
            <person name="Crous P."/>
            <person name="Smith M.E."/>
        </authorList>
    </citation>
    <scope>NUCLEOTIDE SEQUENCE</scope>
    <source>
        <strain evidence="1">CBS 109367</strain>
    </source>
</reference>
<dbReference type="Proteomes" id="UP001151516">
    <property type="component" value="Unassembled WGS sequence"/>
</dbReference>
<accession>A0A9W8GNK0</accession>
<proteinExistence type="predicted"/>
<sequence>MLFIKGKLEVVLDSPDVVLYGSPREARFAEITGRVVLTTKQAQSASSLIVRLKPKYQNSFNPVLSILWMSDITYTIVKDGRIDDASVEIPHDSSTGQQQWRFAMAIPGNIFESVHTPDVSITYELVVEMRTASVSRWIPFGKLSHSVPICIKRLPASDSAWATIANEPMYASAVWRNSVEMTAIAGSRVMHDAQSFEVTGVVRPLHKGMRLLCAGFEIRESLEGNLRCPTQETSQRSTVAKCSCEITTASLDPARSSGPVSSDTSSGVRFKMEYPPASIPHRTGVAIDQEIQVFGAVNVPCAYTEIQYDIATGPIRVSHELVFSASIVDEHGQVHNVRLSSGIYVFPKLTQAPLDLPRYEHSDKDILLAAGRRWSLDSSTVACLPSWAGSIDAQHTCQDSPPPAYSHVISTAIPSS</sequence>
<comment type="caution">
    <text evidence="1">The sequence shown here is derived from an EMBL/GenBank/DDBJ whole genome shotgun (WGS) entry which is preliminary data.</text>
</comment>
<dbReference type="Gene3D" id="2.60.40.640">
    <property type="match status" value="1"/>
</dbReference>
<evidence type="ECO:0008006" key="3">
    <source>
        <dbReference type="Google" id="ProtNLM"/>
    </source>
</evidence>
<dbReference type="EMBL" id="JANBTX010000044">
    <property type="protein sequence ID" value="KAJ2688525.1"/>
    <property type="molecule type" value="Genomic_DNA"/>
</dbReference>
<protein>
    <recommendedName>
        <fullName evidence="3">Arrestin-like N-terminal domain-containing protein</fullName>
    </recommendedName>
</protein>
<evidence type="ECO:0000313" key="1">
    <source>
        <dbReference type="EMBL" id="KAJ2688525.1"/>
    </source>
</evidence>
<evidence type="ECO:0000313" key="2">
    <source>
        <dbReference type="Proteomes" id="UP001151516"/>
    </source>
</evidence>
<organism evidence="1 2">
    <name type="scientific">Coemansia spiralis</name>
    <dbReference type="NCBI Taxonomy" id="417178"/>
    <lineage>
        <taxon>Eukaryota</taxon>
        <taxon>Fungi</taxon>
        <taxon>Fungi incertae sedis</taxon>
        <taxon>Zoopagomycota</taxon>
        <taxon>Kickxellomycotina</taxon>
        <taxon>Kickxellomycetes</taxon>
        <taxon>Kickxellales</taxon>
        <taxon>Kickxellaceae</taxon>
        <taxon>Coemansia</taxon>
    </lineage>
</organism>
<gene>
    <name evidence="1" type="ORF">IWW39_002145</name>
</gene>
<keyword evidence="2" id="KW-1185">Reference proteome</keyword>
<name>A0A9W8GNK0_9FUNG</name>
<dbReference type="InterPro" id="IPR014752">
    <property type="entry name" value="Arrestin-like_C"/>
</dbReference>
<dbReference type="AlphaFoldDB" id="A0A9W8GNK0"/>